<dbReference type="Gene3D" id="3.40.109.10">
    <property type="entry name" value="NADH Oxidase"/>
    <property type="match status" value="1"/>
</dbReference>
<dbReference type="AlphaFoldDB" id="A0A428WP64"/>
<sequence>MGTGPRPPRRDRAAAALPGHRPGPAVRAVRGRGPVLSEGRGAVRTVEGATLKLAGDAQDLLFREARSATEFTDDPVTDEQVAAIYDLVKYGPTSLNQQPLRMVLVRSPAARARLLPFLDARNRTRTEAAPLPIILAADVNFHEKLPVVFPHAAGLRDALHGDPRRRAEGARYNALLQIGYLIVGVRAAGLGAGPMIGYDPAGLDREFFPDGGLRSLLVMNIGVPRPKRHERLPRLSYDEVVTVL</sequence>
<dbReference type="Pfam" id="PF00881">
    <property type="entry name" value="Nitroreductase"/>
    <property type="match status" value="1"/>
</dbReference>
<reference evidence="3 4" key="1">
    <citation type="submission" date="2018-05" db="EMBL/GenBank/DDBJ databases">
        <title>Evolution of GPA BGCs.</title>
        <authorList>
            <person name="Waglechner N."/>
            <person name="Wright G.D."/>
        </authorList>
    </citation>
    <scope>NUCLEOTIDE SEQUENCE [LARGE SCALE GENOMIC DNA]</scope>
    <source>
        <strain evidence="3 4">DSM 5908</strain>
    </source>
</reference>
<dbReference type="InterPro" id="IPR000415">
    <property type="entry name" value="Nitroreductase-like"/>
</dbReference>
<gene>
    <name evidence="3" type="ORF">DMA12_15190</name>
</gene>
<proteinExistence type="predicted"/>
<evidence type="ECO:0000259" key="2">
    <source>
        <dbReference type="Pfam" id="PF00881"/>
    </source>
</evidence>
<dbReference type="GO" id="GO:0016491">
    <property type="term" value="F:oxidoreductase activity"/>
    <property type="evidence" value="ECO:0007669"/>
    <property type="project" value="InterPro"/>
</dbReference>
<dbReference type="PANTHER" id="PTHR43543:SF1">
    <property type="entry name" value="MALONIC SEMIALDEHYDE REDUCTASE RUTE-RELATED"/>
    <property type="match status" value="1"/>
</dbReference>
<dbReference type="SUPFAM" id="SSF55469">
    <property type="entry name" value="FMN-dependent nitroreductase-like"/>
    <property type="match status" value="1"/>
</dbReference>
<comment type="caution">
    <text evidence="3">The sequence shown here is derived from an EMBL/GenBank/DDBJ whole genome shotgun (WGS) entry which is preliminary data.</text>
</comment>
<feature type="domain" description="Nitroreductase" evidence="2">
    <location>
        <begin position="64"/>
        <end position="207"/>
    </location>
</feature>
<evidence type="ECO:0000256" key="1">
    <source>
        <dbReference type="SAM" id="MobiDB-lite"/>
    </source>
</evidence>
<evidence type="ECO:0000313" key="3">
    <source>
        <dbReference type="EMBL" id="RSM44885.1"/>
    </source>
</evidence>
<dbReference type="NCBIfam" id="NF003768">
    <property type="entry name" value="PRK05365.1"/>
    <property type="match status" value="1"/>
</dbReference>
<dbReference type="InterPro" id="IPR029479">
    <property type="entry name" value="Nitroreductase"/>
</dbReference>
<keyword evidence="4" id="KW-1185">Reference proteome</keyword>
<dbReference type="InterPro" id="IPR050461">
    <property type="entry name" value="Nitroreductase_HadB/RutE"/>
</dbReference>
<organism evidence="3 4">
    <name type="scientific">Amycolatopsis balhimycina DSM 5908</name>
    <dbReference type="NCBI Taxonomy" id="1081091"/>
    <lineage>
        <taxon>Bacteria</taxon>
        <taxon>Bacillati</taxon>
        <taxon>Actinomycetota</taxon>
        <taxon>Actinomycetes</taxon>
        <taxon>Pseudonocardiales</taxon>
        <taxon>Pseudonocardiaceae</taxon>
        <taxon>Amycolatopsis</taxon>
    </lineage>
</organism>
<feature type="region of interest" description="Disordered" evidence="1">
    <location>
        <begin position="1"/>
        <end position="27"/>
    </location>
</feature>
<accession>A0A428WP64</accession>
<protein>
    <submittedName>
        <fullName evidence="3">Malonic semialdehyde reductase</fullName>
    </submittedName>
</protein>
<evidence type="ECO:0000313" key="4">
    <source>
        <dbReference type="Proteomes" id="UP000286716"/>
    </source>
</evidence>
<dbReference type="EMBL" id="QHHU01000018">
    <property type="protein sequence ID" value="RSM44885.1"/>
    <property type="molecule type" value="Genomic_DNA"/>
</dbReference>
<dbReference type="OrthoDB" id="9784375at2"/>
<name>A0A428WP64_AMYBA</name>
<dbReference type="Proteomes" id="UP000286716">
    <property type="component" value="Unassembled WGS sequence"/>
</dbReference>
<dbReference type="PANTHER" id="PTHR43543">
    <property type="entry name" value="MALONIC SEMIALDEHYDE REDUCTASE RUTE-RELATED"/>
    <property type="match status" value="1"/>
</dbReference>